<feature type="region of interest" description="Disordered" evidence="10">
    <location>
        <begin position="289"/>
        <end position="320"/>
    </location>
</feature>
<feature type="transmembrane region" description="Helical" evidence="11">
    <location>
        <begin position="569"/>
        <end position="586"/>
    </location>
</feature>
<evidence type="ECO:0008006" key="17">
    <source>
        <dbReference type="Google" id="ProtNLM"/>
    </source>
</evidence>
<dbReference type="InterPro" id="IPR001915">
    <property type="entry name" value="Peptidase_M48"/>
</dbReference>
<organism evidence="15 16">
    <name type="scientific">Psilocybe cyanescens</name>
    <dbReference type="NCBI Taxonomy" id="93625"/>
    <lineage>
        <taxon>Eukaryota</taxon>
        <taxon>Fungi</taxon>
        <taxon>Dikarya</taxon>
        <taxon>Basidiomycota</taxon>
        <taxon>Agaricomycotina</taxon>
        <taxon>Agaricomycetes</taxon>
        <taxon>Agaricomycetidae</taxon>
        <taxon>Agaricales</taxon>
        <taxon>Agaricineae</taxon>
        <taxon>Strophariaceae</taxon>
        <taxon>Psilocybe</taxon>
    </lineage>
</organism>
<evidence type="ECO:0000256" key="10">
    <source>
        <dbReference type="SAM" id="MobiDB-lite"/>
    </source>
</evidence>
<dbReference type="GO" id="GO:0006979">
    <property type="term" value="P:response to oxidative stress"/>
    <property type="evidence" value="ECO:0007669"/>
    <property type="project" value="InterPro"/>
</dbReference>
<keyword evidence="11" id="KW-0812">Transmembrane</keyword>
<feature type="compositionally biased region" description="Basic and acidic residues" evidence="10">
    <location>
        <begin position="978"/>
        <end position="990"/>
    </location>
</feature>
<feature type="domain" description="Svf1-like N-terminal" evidence="13">
    <location>
        <begin position="50"/>
        <end position="222"/>
    </location>
</feature>
<evidence type="ECO:0000256" key="8">
    <source>
        <dbReference type="ARBA" id="ARBA00022833"/>
    </source>
</evidence>
<dbReference type="Proteomes" id="UP000283269">
    <property type="component" value="Unassembled WGS sequence"/>
</dbReference>
<gene>
    <name evidence="15" type="ORF">CVT25_009750</name>
</gene>
<feature type="region of interest" description="Disordered" evidence="10">
    <location>
        <begin position="978"/>
        <end position="997"/>
    </location>
</feature>
<keyword evidence="9" id="KW-0482">Metalloprotease</keyword>
<reference evidence="15 16" key="1">
    <citation type="journal article" date="2018" name="Evol. Lett.">
        <title>Horizontal gene cluster transfer increased hallucinogenic mushroom diversity.</title>
        <authorList>
            <person name="Reynolds H.T."/>
            <person name="Vijayakumar V."/>
            <person name="Gluck-Thaler E."/>
            <person name="Korotkin H.B."/>
            <person name="Matheny P.B."/>
            <person name="Slot J.C."/>
        </authorList>
    </citation>
    <scope>NUCLEOTIDE SEQUENCE [LARGE SCALE GENOMIC DNA]</scope>
    <source>
        <strain evidence="15 16">2631</strain>
    </source>
</reference>
<dbReference type="InterPro" id="IPR033394">
    <property type="entry name" value="Svf1-like_C"/>
</dbReference>
<dbReference type="OrthoDB" id="2590239at2759"/>
<dbReference type="GO" id="GO:0046872">
    <property type="term" value="F:metal ion binding"/>
    <property type="evidence" value="ECO:0007669"/>
    <property type="project" value="UniProtKB-KW"/>
</dbReference>
<dbReference type="GO" id="GO:0004222">
    <property type="term" value="F:metalloendopeptidase activity"/>
    <property type="evidence" value="ECO:0007669"/>
    <property type="project" value="InterPro"/>
</dbReference>
<sequence length="1042" mass="114454">MFSSIFSTAPPVDPTAPNFHSVSSTVSENELFGELEPKDTSLLCAGGFVTETQTFYVITEDGTSVMCQVIHSAVGVWYPTIQFTCKIANPAKGEKIWKSVNVSNFVTPPPGGFDKRSSKADEYSVLYKATSDPEFPESYTIRANLGNDLQISLEVTRPASIPGYKVGKGPEGGYSYFGTDPKKADGYVIHRFWPRFKATGHIIRSGQAESIKGSGMFVHAIQGMRPNLIASAWNFAHFQSEELGGVSAIQMEFTTTETYGKHGSGSGGVVVNIGSLVIGDKLAAVTTETKWPGETSSGSVVSRASQLKPEHDPDTSYQKPSEIEYEWKAPSVVSDAPGTIEAKLHVDLGTNESHQGLIEKVDILAEIPYVIKVAVNYVAGTKPYIYQWLNKTKLSITGPEALAPGLSSGVEVEGLLYNEATHIYLLTNEEILNSRIPVVKSQQQVNGTVVGTLLETIPGLSSSYVLSCTMSSRIARIVPKPILRRSDRRSISRRQHSSLALVSTTSTIYRTNNLSQISRIPYQPRISTSTVLSLRPILHRAFHSTPPSNGVPLIPILASFLKASAGFELARVASRIALTFIPILWFRNVRSHKMIKYAALHGFPLSEEKQRRHMKMIRRTTLMLQFLLFVPFALFWATITASLEKTPLTGRWRMILLSPEEEDEIAAKLAGPGWYHSVGEILTEQGAPKAIPPSDWRYQWVNDTLRRLESSIPILSREPELCPKWMEGGEDSRPLPPPAKFPLRPRPRASEYLHWVCKKMCKSDDDAEVLPPVGPIPGVPYSLLVVEKPESSNAFSYGFGPEGGSGIVVYTGFLDEIFARHPPELQSTPPPAPKSFWSSAFGGLFSNSQPAPSHPIPTSEQTAELAILLAHEMAHLLLSHHLESLSSVNIIIPGTLSIASDIIRVLIFPITMLFGPFVNDAVAQLGKVGSGELLKISEYCSSTHQEIEADVVSARLLAHAGFDARDAIRFWEHRSGEEAECAKPGKHEPMDNVSTSSRVARQIMGDNSTHPVNELRVNSLKEELARWESERRKAIAESSSLP</sequence>
<dbReference type="EMBL" id="NHYD01003923">
    <property type="protein sequence ID" value="PPQ69813.1"/>
    <property type="molecule type" value="Genomic_DNA"/>
</dbReference>
<evidence type="ECO:0000259" key="14">
    <source>
        <dbReference type="Pfam" id="PF17187"/>
    </source>
</evidence>
<comment type="cofactor">
    <cofactor evidence="1">
        <name>Zn(2+)</name>
        <dbReference type="ChEBI" id="CHEBI:29105"/>
    </cofactor>
</comment>
<keyword evidence="8" id="KW-0862">Zinc</keyword>
<dbReference type="Pfam" id="PF08622">
    <property type="entry name" value="Svf1"/>
    <property type="match status" value="1"/>
</dbReference>
<accession>A0A409VU88</accession>
<evidence type="ECO:0000259" key="13">
    <source>
        <dbReference type="Pfam" id="PF08622"/>
    </source>
</evidence>
<dbReference type="SUPFAM" id="SSF159245">
    <property type="entry name" value="AttH-like"/>
    <property type="match status" value="1"/>
</dbReference>
<evidence type="ECO:0000259" key="12">
    <source>
        <dbReference type="Pfam" id="PF01435"/>
    </source>
</evidence>
<evidence type="ECO:0000256" key="6">
    <source>
        <dbReference type="ARBA" id="ARBA00022723"/>
    </source>
</evidence>
<keyword evidence="7" id="KW-0378">Hydrolase</keyword>
<dbReference type="InterPro" id="IPR013931">
    <property type="entry name" value="Svf1-like_N"/>
</dbReference>
<evidence type="ECO:0000256" key="5">
    <source>
        <dbReference type="ARBA" id="ARBA00022670"/>
    </source>
</evidence>
<keyword evidence="4" id="KW-0963">Cytoplasm</keyword>
<dbReference type="Pfam" id="PF01435">
    <property type="entry name" value="Peptidase_M48"/>
    <property type="match status" value="1"/>
</dbReference>
<evidence type="ECO:0000256" key="7">
    <source>
        <dbReference type="ARBA" id="ARBA00022801"/>
    </source>
</evidence>
<dbReference type="PANTHER" id="PTHR47107:SF1">
    <property type="entry name" value="CERAMIDE-BINDING PROTEIN SVF1-RELATED"/>
    <property type="match status" value="1"/>
</dbReference>
<evidence type="ECO:0000256" key="11">
    <source>
        <dbReference type="SAM" id="Phobius"/>
    </source>
</evidence>
<dbReference type="GO" id="GO:0005737">
    <property type="term" value="C:cytoplasm"/>
    <property type="evidence" value="ECO:0007669"/>
    <property type="project" value="UniProtKB-SubCell"/>
</dbReference>
<evidence type="ECO:0000313" key="15">
    <source>
        <dbReference type="EMBL" id="PPQ69813.1"/>
    </source>
</evidence>
<keyword evidence="11" id="KW-1133">Transmembrane helix</keyword>
<feature type="compositionally biased region" description="Polar residues" evidence="10">
    <location>
        <begin position="289"/>
        <end position="305"/>
    </location>
</feature>
<feature type="domain" description="Peptidase M48" evidence="12">
    <location>
        <begin position="776"/>
        <end position="1023"/>
    </location>
</feature>
<evidence type="ECO:0000256" key="2">
    <source>
        <dbReference type="ARBA" id="ARBA00004496"/>
    </source>
</evidence>
<evidence type="ECO:0000313" key="16">
    <source>
        <dbReference type="Proteomes" id="UP000283269"/>
    </source>
</evidence>
<keyword evidence="16" id="KW-1185">Reference proteome</keyword>
<dbReference type="GO" id="GO:0006508">
    <property type="term" value="P:proteolysis"/>
    <property type="evidence" value="ECO:0007669"/>
    <property type="project" value="UniProtKB-KW"/>
</dbReference>
<comment type="subcellular location">
    <subcellularLocation>
        <location evidence="2">Cytoplasm</location>
    </subcellularLocation>
</comment>
<evidence type="ECO:0000256" key="3">
    <source>
        <dbReference type="ARBA" id="ARBA00009069"/>
    </source>
</evidence>
<keyword evidence="6" id="KW-0479">Metal-binding</keyword>
<name>A0A409VU88_PSICY</name>
<keyword evidence="11" id="KW-0472">Membrane</keyword>
<dbReference type="AlphaFoldDB" id="A0A409VU88"/>
<dbReference type="InParanoid" id="A0A409VU88"/>
<dbReference type="InterPro" id="IPR051385">
    <property type="entry name" value="Ceramide-binding_SVF1"/>
</dbReference>
<feature type="domain" description="Svf1-like C-terminal" evidence="14">
    <location>
        <begin position="224"/>
        <end position="423"/>
    </location>
</feature>
<feature type="transmembrane region" description="Helical" evidence="11">
    <location>
        <begin position="621"/>
        <end position="639"/>
    </location>
</feature>
<protein>
    <recommendedName>
        <fullName evidence="17">Peptidase M48 domain-containing protein</fullName>
    </recommendedName>
</protein>
<evidence type="ECO:0000256" key="9">
    <source>
        <dbReference type="ARBA" id="ARBA00023049"/>
    </source>
</evidence>
<evidence type="ECO:0000256" key="4">
    <source>
        <dbReference type="ARBA" id="ARBA00022490"/>
    </source>
</evidence>
<comment type="similarity">
    <text evidence="3">Belongs to the SVF1 family.</text>
</comment>
<dbReference type="PANTHER" id="PTHR47107">
    <property type="entry name" value="SVF1-LIKE PROTEIN YDR222W-RELATED"/>
    <property type="match status" value="1"/>
</dbReference>
<evidence type="ECO:0000256" key="1">
    <source>
        <dbReference type="ARBA" id="ARBA00001947"/>
    </source>
</evidence>
<keyword evidence="5" id="KW-0645">Protease</keyword>
<dbReference type="Pfam" id="PF17187">
    <property type="entry name" value="Svf1_C"/>
    <property type="match status" value="1"/>
</dbReference>
<proteinExistence type="inferred from homology"/>
<comment type="caution">
    <text evidence="15">The sequence shown here is derived from an EMBL/GenBank/DDBJ whole genome shotgun (WGS) entry which is preliminary data.</text>
</comment>